<evidence type="ECO:0000259" key="2">
    <source>
        <dbReference type="Pfam" id="PF18115"/>
    </source>
</evidence>
<protein>
    <submittedName>
        <fullName evidence="3">Radiation sensitive protein rad9</fullName>
        <ecNumber evidence="3">4.6.1.16</ecNumber>
    </submittedName>
</protein>
<evidence type="ECO:0000256" key="1">
    <source>
        <dbReference type="SAM" id="MobiDB-lite"/>
    </source>
</evidence>
<feature type="non-terminal residue" evidence="3">
    <location>
        <position position="425"/>
    </location>
</feature>
<dbReference type="EMBL" id="JAVRRA010025640">
    <property type="protein sequence ID" value="KAK5109013.1"/>
    <property type="molecule type" value="Genomic_DNA"/>
</dbReference>
<accession>A0ABR0KQS5</accession>
<comment type="caution">
    <text evidence="3">The sequence shown here is derived from an EMBL/GenBank/DDBJ whole genome shotgun (WGS) entry which is preliminary data.</text>
</comment>
<feature type="domain" description="DNA repair protein Crb2 Tudor" evidence="2">
    <location>
        <begin position="266"/>
        <end position="314"/>
    </location>
</feature>
<dbReference type="Proteomes" id="UP001357485">
    <property type="component" value="Unassembled WGS sequence"/>
</dbReference>
<name>A0ABR0KQS5_9PEZI</name>
<reference evidence="3 4" key="1">
    <citation type="submission" date="2023-08" db="EMBL/GenBank/DDBJ databases">
        <title>Black Yeasts Isolated from many extreme environments.</title>
        <authorList>
            <person name="Coleine C."/>
            <person name="Stajich J.E."/>
            <person name="Selbmann L."/>
        </authorList>
    </citation>
    <scope>NUCLEOTIDE SEQUENCE [LARGE SCALE GENOMIC DNA]</scope>
    <source>
        <strain evidence="3 4">CCFEE 536</strain>
    </source>
</reference>
<keyword evidence="3" id="KW-0456">Lyase</keyword>
<evidence type="ECO:0000313" key="4">
    <source>
        <dbReference type="Proteomes" id="UP001357485"/>
    </source>
</evidence>
<keyword evidence="4" id="KW-1185">Reference proteome</keyword>
<organism evidence="3 4">
    <name type="scientific">Cryomyces antarcticus</name>
    <dbReference type="NCBI Taxonomy" id="329879"/>
    <lineage>
        <taxon>Eukaryota</taxon>
        <taxon>Fungi</taxon>
        <taxon>Dikarya</taxon>
        <taxon>Ascomycota</taxon>
        <taxon>Pezizomycotina</taxon>
        <taxon>Dothideomycetes</taxon>
        <taxon>Dothideomycetes incertae sedis</taxon>
        <taxon>Cryomyces</taxon>
    </lineage>
</organism>
<dbReference type="Pfam" id="PF18115">
    <property type="entry name" value="Tudor_3"/>
    <property type="match status" value="1"/>
</dbReference>
<dbReference type="Gene3D" id="2.30.30.140">
    <property type="match status" value="1"/>
</dbReference>
<dbReference type="GO" id="GO:0000213">
    <property type="term" value="F:tRNA-intron lyase activity"/>
    <property type="evidence" value="ECO:0007669"/>
    <property type="project" value="UniProtKB-EC"/>
</dbReference>
<dbReference type="EC" id="4.6.1.16" evidence="3"/>
<gene>
    <name evidence="3" type="primary">RAD9_1</name>
    <name evidence="3" type="ORF">LTR16_005906</name>
</gene>
<evidence type="ECO:0000313" key="3">
    <source>
        <dbReference type="EMBL" id="KAK5109013.1"/>
    </source>
</evidence>
<sequence length="425" mass="46115">MTSESPKKGMNVRRLIDIAADPTPPDADEDVDMDVEFMTRDDLDFLDVLHGSSPVRSLKKHRKVYGTKPIQSPVKAVRVIQELNRSPSKVVQAVLEPAEAVDEPSVSASLAAVNKLPVSTPHVAEPPTPTPPSVRKRGEAGKHAAARARQTIVTLRPTGTKDKGKLPRAIWQTKRRAPGSRDGKSLPSVKTKVQAARPTEVATTPGAKPGRNAQSDPHPNARSAVAEENSAHAQDAHERDPDILRQPATAQRSASPQQGVEDRVLAPRRVLALFKGNFMAYYPAICLGTLPGDSTRLQVAFDDGTIVNLEKAHVISMDMRVGDLIKVDLNKMKAKTYVVCGFRDQQLPVTSETDPQRGGYPCTDIHGFATIVLAPKRRDSVPAQASTASGDTVNVPMGSIYATSTMWKSFKDRVYAHRHEIPSVA</sequence>
<proteinExistence type="predicted"/>
<dbReference type="InterPro" id="IPR041297">
    <property type="entry name" value="Crb2_Tudor"/>
</dbReference>
<feature type="region of interest" description="Disordered" evidence="1">
    <location>
        <begin position="119"/>
        <end position="241"/>
    </location>
</feature>